<dbReference type="SUPFAM" id="SSF51735">
    <property type="entry name" value="NAD(P)-binding Rossmann-fold domains"/>
    <property type="match status" value="1"/>
</dbReference>
<feature type="domain" description="NAD(P)-binding" evidence="1">
    <location>
        <begin position="5"/>
        <end position="73"/>
    </location>
</feature>
<dbReference type="InterPro" id="IPR016040">
    <property type="entry name" value="NAD(P)-bd_dom"/>
</dbReference>
<dbReference type="Pfam" id="PF13460">
    <property type="entry name" value="NAD_binding_10"/>
    <property type="match status" value="1"/>
</dbReference>
<dbReference type="Proteomes" id="UP001240984">
    <property type="component" value="Unassembled WGS sequence"/>
</dbReference>
<dbReference type="Gene3D" id="3.40.50.720">
    <property type="entry name" value="NAD(P)-binding Rossmann-like Domain"/>
    <property type="match status" value="1"/>
</dbReference>
<organism evidence="2 3">
    <name type="scientific">Catenuloplanes nepalensis</name>
    <dbReference type="NCBI Taxonomy" id="587533"/>
    <lineage>
        <taxon>Bacteria</taxon>
        <taxon>Bacillati</taxon>
        <taxon>Actinomycetota</taxon>
        <taxon>Actinomycetes</taxon>
        <taxon>Micromonosporales</taxon>
        <taxon>Micromonosporaceae</taxon>
        <taxon>Catenuloplanes</taxon>
    </lineage>
</organism>
<evidence type="ECO:0000313" key="2">
    <source>
        <dbReference type="EMBL" id="MDP9794213.1"/>
    </source>
</evidence>
<evidence type="ECO:0000259" key="1">
    <source>
        <dbReference type="Pfam" id="PF13460"/>
    </source>
</evidence>
<dbReference type="EMBL" id="JAUSRA010000001">
    <property type="protein sequence ID" value="MDP9794213.1"/>
    <property type="molecule type" value="Genomic_DNA"/>
</dbReference>
<protein>
    <recommendedName>
        <fullName evidence="1">NAD(P)-binding domain-containing protein</fullName>
    </recommendedName>
</protein>
<reference evidence="2 3" key="1">
    <citation type="submission" date="2023-07" db="EMBL/GenBank/DDBJ databases">
        <title>Sequencing the genomes of 1000 actinobacteria strains.</title>
        <authorList>
            <person name="Klenk H.-P."/>
        </authorList>
    </citation>
    <scope>NUCLEOTIDE SEQUENCE [LARGE SCALE GENOMIC DNA]</scope>
    <source>
        <strain evidence="2 3">DSM 44710</strain>
    </source>
</reference>
<keyword evidence="3" id="KW-1185">Reference proteome</keyword>
<evidence type="ECO:0000313" key="3">
    <source>
        <dbReference type="Proteomes" id="UP001240984"/>
    </source>
</evidence>
<gene>
    <name evidence="2" type="ORF">J2S43_002725</name>
</gene>
<proteinExistence type="predicted"/>
<dbReference type="RefSeq" id="WP_306829354.1">
    <property type="nucleotide sequence ID" value="NZ_JAUSRA010000001.1"/>
</dbReference>
<comment type="caution">
    <text evidence="2">The sequence shown here is derived from an EMBL/GenBank/DDBJ whole genome shotgun (WGS) entry which is preliminary data.</text>
</comment>
<sequence>MGRTMLPRAYRELLGMTGLITAAGLDWTIVRFSAPTDGPKKGVKRYGFFGTDRIGMAVTRADIAAFTAAQLTDDRFHHAAPAISN</sequence>
<name>A0ABT9MS04_9ACTN</name>
<dbReference type="InterPro" id="IPR036291">
    <property type="entry name" value="NAD(P)-bd_dom_sf"/>
</dbReference>
<accession>A0ABT9MS04</accession>